<dbReference type="Pfam" id="PF00116">
    <property type="entry name" value="COX2"/>
    <property type="match status" value="1"/>
</dbReference>
<dbReference type="PROSITE" id="PS50999">
    <property type="entry name" value="COX2_TM"/>
    <property type="match status" value="1"/>
</dbReference>
<keyword evidence="11" id="KW-1278">Translocase</keyword>
<evidence type="ECO:0000256" key="5">
    <source>
        <dbReference type="ARBA" id="ARBA00022448"/>
    </source>
</evidence>
<evidence type="ECO:0000256" key="15">
    <source>
        <dbReference type="ARBA" id="ARBA00023128"/>
    </source>
</evidence>
<dbReference type="GO" id="GO:0042773">
    <property type="term" value="P:ATP synthesis coupled electron transport"/>
    <property type="evidence" value="ECO:0007669"/>
    <property type="project" value="TreeGrafter"/>
</dbReference>
<dbReference type="AlphaFoldDB" id="A0A384SZH3"/>
<dbReference type="RefSeq" id="YP_009519801.1">
    <property type="nucleotide sequence ID" value="NC_039534.1"/>
</dbReference>
<keyword evidence="14 18" id="KW-0186">Copper</keyword>
<keyword evidence="13 19" id="KW-1133">Transmembrane helix</keyword>
<feature type="transmembrane region" description="Helical" evidence="19">
    <location>
        <begin position="26"/>
        <end position="48"/>
    </location>
</feature>
<dbReference type="GO" id="GO:0004129">
    <property type="term" value="F:cytochrome-c oxidase activity"/>
    <property type="evidence" value="ECO:0007669"/>
    <property type="project" value="UniProtKB-EC"/>
</dbReference>
<dbReference type="GO" id="GO:0016491">
    <property type="term" value="F:oxidoreductase activity"/>
    <property type="evidence" value="ECO:0007669"/>
    <property type="project" value="InterPro"/>
</dbReference>
<keyword evidence="16 18" id="KW-0472">Membrane</keyword>
<keyword evidence="10" id="KW-0460">Magnesium</keyword>
<evidence type="ECO:0000256" key="17">
    <source>
        <dbReference type="ARBA" id="ARBA00049512"/>
    </source>
</evidence>
<evidence type="ECO:0000259" key="20">
    <source>
        <dbReference type="PROSITE" id="PS50857"/>
    </source>
</evidence>
<dbReference type="PANTHER" id="PTHR22888:SF9">
    <property type="entry name" value="CYTOCHROME C OXIDASE SUBUNIT 2"/>
    <property type="match status" value="1"/>
</dbReference>
<comment type="subcellular location">
    <subcellularLocation>
        <location evidence="1 18">Mitochondrion inner membrane</location>
        <topology evidence="1 18">Multi-pass membrane protein</topology>
    </subcellularLocation>
</comment>
<dbReference type="SUPFAM" id="SSF81464">
    <property type="entry name" value="Cytochrome c oxidase subunit II-like, transmembrane region"/>
    <property type="match status" value="1"/>
</dbReference>
<evidence type="ECO:0000256" key="18">
    <source>
        <dbReference type="RuleBase" id="RU000457"/>
    </source>
</evidence>
<feature type="domain" description="Cytochrome oxidase subunit II copper A binding" evidence="20">
    <location>
        <begin position="92"/>
        <end position="225"/>
    </location>
</feature>
<dbReference type="InterPro" id="IPR045187">
    <property type="entry name" value="CcO_II"/>
</dbReference>
<accession>A0A384SZH3</accession>
<evidence type="ECO:0000256" key="6">
    <source>
        <dbReference type="ARBA" id="ARBA00022660"/>
    </source>
</evidence>
<comment type="cofactor">
    <cofactor evidence="18">
        <name>Cu cation</name>
        <dbReference type="ChEBI" id="CHEBI:23378"/>
    </cofactor>
    <text evidence="18">Binds a copper A center.</text>
</comment>
<dbReference type="InterPro" id="IPR002429">
    <property type="entry name" value="CcO_II-like_C"/>
</dbReference>
<dbReference type="SUPFAM" id="SSF49503">
    <property type="entry name" value="Cupredoxins"/>
    <property type="match status" value="1"/>
</dbReference>
<sequence>MSLNGQLILQDANSYIMENLIMFHDYGMLIILMIVVLIMYMLFFMLMNKMVNRNLLEGQLIEIVWTLIPMLFLLFLSIPSLKILYLTDEIKNSILSIKVIGHQWYWSYEYNDFYMINFDSFMVSDLSSDNNLFRLLDVDNRMVVPLNNQIRLLINSSDVIHSFAMPSLGIKVDAVPGRINQIMMILNRPGLFYGQCSEICGVNHSFMPIVIEGTSLMNFLNWMKSL</sequence>
<organism evidence="22">
    <name type="scientific">Trichogramma japonicum</name>
    <dbReference type="NCBI Taxonomy" id="311206"/>
    <lineage>
        <taxon>Eukaryota</taxon>
        <taxon>Metazoa</taxon>
        <taxon>Ecdysozoa</taxon>
        <taxon>Arthropoda</taxon>
        <taxon>Hexapoda</taxon>
        <taxon>Insecta</taxon>
        <taxon>Pterygota</taxon>
        <taxon>Neoptera</taxon>
        <taxon>Endopterygota</taxon>
        <taxon>Hymenoptera</taxon>
        <taxon>Apocrita</taxon>
        <taxon>Proctotrupomorpha</taxon>
        <taxon>Chalcidoidea</taxon>
        <taxon>Trichogrammatidae</taxon>
        <taxon>Trichogramma</taxon>
    </lineage>
</organism>
<dbReference type="GO" id="GO:0005743">
    <property type="term" value="C:mitochondrial inner membrane"/>
    <property type="evidence" value="ECO:0007669"/>
    <property type="project" value="UniProtKB-SubCell"/>
</dbReference>
<evidence type="ECO:0000256" key="11">
    <source>
        <dbReference type="ARBA" id="ARBA00022967"/>
    </source>
</evidence>
<dbReference type="Pfam" id="PF02790">
    <property type="entry name" value="COX2_TM"/>
    <property type="match status" value="1"/>
</dbReference>
<evidence type="ECO:0000256" key="19">
    <source>
        <dbReference type="SAM" id="Phobius"/>
    </source>
</evidence>
<evidence type="ECO:0000256" key="16">
    <source>
        <dbReference type="ARBA" id="ARBA00023136"/>
    </source>
</evidence>
<gene>
    <name evidence="22" type="primary">cox2</name>
</gene>
<dbReference type="FunFam" id="2.60.40.420:FF:000001">
    <property type="entry name" value="Cytochrome c oxidase subunit 2"/>
    <property type="match status" value="1"/>
</dbReference>
<evidence type="ECO:0000256" key="10">
    <source>
        <dbReference type="ARBA" id="ARBA00022842"/>
    </source>
</evidence>
<evidence type="ECO:0000256" key="7">
    <source>
        <dbReference type="ARBA" id="ARBA00022692"/>
    </source>
</evidence>
<comment type="subunit">
    <text evidence="3">Component of the cytochrome c oxidase (complex IV, CIV), a multisubunit enzyme composed of a catalytic core of 3 subunits and several supernumerary subunits. The complex exists as a monomer or a dimer and forms supercomplexes (SCs) in the inner mitochondrial membrane with ubiquinol-cytochrome c oxidoreductase (cytochrome b-c1 complex, complex III, CIII).</text>
</comment>
<dbReference type="GO" id="GO:0005507">
    <property type="term" value="F:copper ion binding"/>
    <property type="evidence" value="ECO:0007669"/>
    <property type="project" value="InterPro"/>
</dbReference>
<evidence type="ECO:0000256" key="1">
    <source>
        <dbReference type="ARBA" id="ARBA00004448"/>
    </source>
</evidence>
<evidence type="ECO:0000256" key="3">
    <source>
        <dbReference type="ARBA" id="ARBA00011164"/>
    </source>
</evidence>
<evidence type="ECO:0000256" key="14">
    <source>
        <dbReference type="ARBA" id="ARBA00023008"/>
    </source>
</evidence>
<dbReference type="PANTHER" id="PTHR22888">
    <property type="entry name" value="CYTOCHROME C OXIDASE, SUBUNIT II"/>
    <property type="match status" value="1"/>
</dbReference>
<evidence type="ECO:0000256" key="12">
    <source>
        <dbReference type="ARBA" id="ARBA00022982"/>
    </source>
</evidence>
<keyword evidence="6 18" id="KW-0679">Respiratory chain</keyword>
<dbReference type="Gene3D" id="1.10.287.90">
    <property type="match status" value="1"/>
</dbReference>
<dbReference type="CDD" id="cd13912">
    <property type="entry name" value="CcO_II_C"/>
    <property type="match status" value="1"/>
</dbReference>
<dbReference type="PRINTS" id="PR01166">
    <property type="entry name" value="CYCOXIDASEII"/>
</dbReference>
<reference evidence="22" key="1">
    <citation type="journal article" date="2018" name="Sci. Rep.">
        <title>Extensive gene rearrangements in the mitochondrial genomes of two egg parasitoids, Trichogramma japonicum and Trichogramma ostriniae (Hymenoptera: Chalcidoidea: Trichogrammatidae).</title>
        <authorList>
            <person name="Chen L."/>
            <person name="Chen P.Y."/>
            <person name="Xue X.F."/>
            <person name="Hua H.Q."/>
            <person name="Li Y.X."/>
            <person name="Zhang F."/>
            <person name="Wei S.J."/>
        </authorList>
    </citation>
    <scope>NUCLEOTIDE SEQUENCE</scope>
</reference>
<dbReference type="GeneID" id="38279958"/>
<keyword evidence="5 18" id="KW-0813">Transport</keyword>
<keyword evidence="15 18" id="KW-0496">Mitochondrion</keyword>
<keyword evidence="7 18" id="KW-0812">Transmembrane</keyword>
<dbReference type="Gene3D" id="2.60.40.420">
    <property type="entry name" value="Cupredoxins - blue copper proteins"/>
    <property type="match status" value="1"/>
</dbReference>
<evidence type="ECO:0000256" key="9">
    <source>
        <dbReference type="ARBA" id="ARBA00022792"/>
    </source>
</evidence>
<geneLocation type="mitochondrion" evidence="22"/>
<dbReference type="PROSITE" id="PS00078">
    <property type="entry name" value="COX2"/>
    <property type="match status" value="1"/>
</dbReference>
<evidence type="ECO:0000256" key="13">
    <source>
        <dbReference type="ARBA" id="ARBA00022989"/>
    </source>
</evidence>
<dbReference type="InterPro" id="IPR034210">
    <property type="entry name" value="CcO_II_C"/>
</dbReference>
<evidence type="ECO:0000259" key="21">
    <source>
        <dbReference type="PROSITE" id="PS50999"/>
    </source>
</evidence>
<dbReference type="EMBL" id="KU577436">
    <property type="protein sequence ID" value="AOM68234.1"/>
    <property type="molecule type" value="Genomic_DNA"/>
</dbReference>
<keyword evidence="9 18" id="KW-0999">Mitochondrion inner membrane</keyword>
<comment type="catalytic activity">
    <reaction evidence="17">
        <text>4 Fe(II)-[cytochrome c] + O2 + 8 H(+)(in) = 4 Fe(III)-[cytochrome c] + 2 H2O + 4 H(+)(out)</text>
        <dbReference type="Rhea" id="RHEA:11436"/>
        <dbReference type="Rhea" id="RHEA-COMP:10350"/>
        <dbReference type="Rhea" id="RHEA-COMP:14399"/>
        <dbReference type="ChEBI" id="CHEBI:15377"/>
        <dbReference type="ChEBI" id="CHEBI:15378"/>
        <dbReference type="ChEBI" id="CHEBI:15379"/>
        <dbReference type="ChEBI" id="CHEBI:29033"/>
        <dbReference type="ChEBI" id="CHEBI:29034"/>
        <dbReference type="EC" id="7.1.1.9"/>
    </reaction>
    <physiologicalReaction direction="left-to-right" evidence="17">
        <dbReference type="Rhea" id="RHEA:11437"/>
    </physiologicalReaction>
</comment>
<dbReference type="PROSITE" id="PS50857">
    <property type="entry name" value="COX2_CUA"/>
    <property type="match status" value="1"/>
</dbReference>
<evidence type="ECO:0000256" key="8">
    <source>
        <dbReference type="ARBA" id="ARBA00022723"/>
    </source>
</evidence>
<proteinExistence type="inferred from homology"/>
<comment type="function">
    <text evidence="18">Component of the cytochrome c oxidase, the last enzyme in the mitochondrial electron transport chain which drives oxidative phosphorylation. The respiratory chain contains 3 multisubunit complexes succinate dehydrogenase (complex II, CII), ubiquinol-cytochrome c oxidoreductase (cytochrome b-c1 complex, complex III, CIII) and cytochrome c oxidase (complex IV, CIV), that cooperate to transfer electrons derived from NADH and succinate to molecular oxygen, creating an electrochemical gradient over the inner membrane that drives transmembrane transport and the ATP synthase. Cytochrome c oxidase is the component of the respiratory chain that catalyzes the reduction of oxygen to water. Electrons originating from reduced cytochrome c in the intermembrane space (IMS) are transferred via the dinuclear copper A center (CU(A)) of subunit 2 and heme A of subunit 1 to the active site in subunit 1, a binuclear center (BNC) formed by heme A3 and copper B (CU(B)). The BNC reduces molecular oxygen to 2 water molecules using 4 electrons from cytochrome c in the IMS and 4 protons from the mitochondrial matrix.</text>
</comment>
<dbReference type="InterPro" id="IPR001505">
    <property type="entry name" value="Copper_CuA"/>
</dbReference>
<keyword evidence="12 18" id="KW-0249">Electron transport</keyword>
<name>A0A384SZH3_9HYME</name>
<protein>
    <recommendedName>
        <fullName evidence="4 18">Cytochrome c oxidase subunit 2</fullName>
    </recommendedName>
</protein>
<comment type="similarity">
    <text evidence="2 18">Belongs to the cytochrome c oxidase subunit 2 family.</text>
</comment>
<feature type="domain" description="Cytochrome oxidase subunit II transmembrane region profile" evidence="21">
    <location>
        <begin position="1"/>
        <end position="91"/>
    </location>
</feature>
<keyword evidence="8 18" id="KW-0479">Metal-binding</keyword>
<evidence type="ECO:0000256" key="4">
    <source>
        <dbReference type="ARBA" id="ARBA00015946"/>
    </source>
</evidence>
<feature type="transmembrane region" description="Helical" evidence="19">
    <location>
        <begin position="60"/>
        <end position="85"/>
    </location>
</feature>
<evidence type="ECO:0000313" key="22">
    <source>
        <dbReference type="EMBL" id="AOM68234.1"/>
    </source>
</evidence>
<dbReference type="InterPro" id="IPR014222">
    <property type="entry name" value="Cyt_c_oxidase_su2"/>
</dbReference>
<dbReference type="InterPro" id="IPR011759">
    <property type="entry name" value="Cyt_c_oxidase_su2_TM_dom"/>
</dbReference>
<dbReference type="InterPro" id="IPR008972">
    <property type="entry name" value="Cupredoxin"/>
</dbReference>
<dbReference type="InterPro" id="IPR036257">
    <property type="entry name" value="Cyt_c_oxidase_su2_TM_sf"/>
</dbReference>
<dbReference type="NCBIfam" id="TIGR02866">
    <property type="entry name" value="CoxB"/>
    <property type="match status" value="1"/>
</dbReference>
<evidence type="ECO:0000256" key="2">
    <source>
        <dbReference type="ARBA" id="ARBA00007866"/>
    </source>
</evidence>